<evidence type="ECO:0000256" key="7">
    <source>
        <dbReference type="SAM" id="Phobius"/>
    </source>
</evidence>
<dbReference type="PANTHER" id="PTHR42688:SF1">
    <property type="entry name" value="BLR5212 PROTEIN"/>
    <property type="match status" value="1"/>
</dbReference>
<dbReference type="SUPFAM" id="SSF103473">
    <property type="entry name" value="MFS general substrate transporter"/>
    <property type="match status" value="1"/>
</dbReference>
<feature type="transmembrane region" description="Helical" evidence="7">
    <location>
        <begin position="342"/>
        <end position="367"/>
    </location>
</feature>
<evidence type="ECO:0000256" key="4">
    <source>
        <dbReference type="ARBA" id="ARBA00022692"/>
    </source>
</evidence>
<dbReference type="Proteomes" id="UP000324497">
    <property type="component" value="Chromosome"/>
</dbReference>
<comment type="subcellular location">
    <subcellularLocation>
        <location evidence="1">Cell membrane</location>
        <topology evidence="1">Multi-pass membrane protein</topology>
    </subcellularLocation>
</comment>
<dbReference type="PANTHER" id="PTHR42688">
    <property type="entry name" value="CONSERVED PROTEIN"/>
    <property type="match status" value="1"/>
</dbReference>
<feature type="transmembrane region" description="Helical" evidence="7">
    <location>
        <begin position="9"/>
        <end position="27"/>
    </location>
</feature>
<organism evidence="9 10">
    <name type="scientific">Liquorilactobacillus nagelii</name>
    <dbReference type="NCBI Taxonomy" id="82688"/>
    <lineage>
        <taxon>Bacteria</taxon>
        <taxon>Bacillati</taxon>
        <taxon>Bacillota</taxon>
        <taxon>Bacilli</taxon>
        <taxon>Lactobacillales</taxon>
        <taxon>Lactobacillaceae</taxon>
        <taxon>Liquorilactobacillus</taxon>
    </lineage>
</organism>
<dbReference type="AlphaFoldDB" id="A0A3Q8CMU6"/>
<evidence type="ECO:0000259" key="8">
    <source>
        <dbReference type="PROSITE" id="PS50850"/>
    </source>
</evidence>
<dbReference type="InterPro" id="IPR036259">
    <property type="entry name" value="MFS_trans_sf"/>
</dbReference>
<keyword evidence="5 7" id="KW-1133">Transmembrane helix</keyword>
<feature type="transmembrane region" description="Helical" evidence="7">
    <location>
        <begin position="259"/>
        <end position="279"/>
    </location>
</feature>
<feature type="transmembrane region" description="Helical" evidence="7">
    <location>
        <begin position="373"/>
        <end position="394"/>
    </location>
</feature>
<keyword evidence="2" id="KW-0813">Transport</keyword>
<protein>
    <submittedName>
        <fullName evidence="9">MFS transporter</fullName>
    </submittedName>
</protein>
<feature type="transmembrane region" description="Helical" evidence="7">
    <location>
        <begin position="79"/>
        <end position="99"/>
    </location>
</feature>
<keyword evidence="4 7" id="KW-0812">Transmembrane</keyword>
<feature type="transmembrane region" description="Helical" evidence="7">
    <location>
        <begin position="222"/>
        <end position="247"/>
    </location>
</feature>
<dbReference type="InterPro" id="IPR011701">
    <property type="entry name" value="MFS"/>
</dbReference>
<feature type="transmembrane region" description="Helical" evidence="7">
    <location>
        <begin position="47"/>
        <end position="67"/>
    </location>
</feature>
<evidence type="ECO:0000256" key="3">
    <source>
        <dbReference type="ARBA" id="ARBA00022475"/>
    </source>
</evidence>
<feature type="transmembrane region" description="Helical" evidence="7">
    <location>
        <begin position="177"/>
        <end position="197"/>
    </location>
</feature>
<keyword evidence="10" id="KW-1185">Reference proteome</keyword>
<proteinExistence type="predicted"/>
<feature type="domain" description="Major facilitator superfamily (MFS) profile" evidence="8">
    <location>
        <begin position="221"/>
        <end position="398"/>
    </location>
</feature>
<dbReference type="GO" id="GO:0005886">
    <property type="term" value="C:plasma membrane"/>
    <property type="evidence" value="ECO:0007669"/>
    <property type="project" value="UniProtKB-SubCell"/>
</dbReference>
<keyword evidence="3" id="KW-1003">Cell membrane</keyword>
<reference evidence="9 10" key="1">
    <citation type="submission" date="2016-11" db="EMBL/GenBank/DDBJ databases">
        <title>Interaction between Lactobacillus species and yeast in water kefir.</title>
        <authorList>
            <person name="Behr J."/>
            <person name="Xu D."/>
            <person name="Vogel R.F."/>
        </authorList>
    </citation>
    <scope>NUCLEOTIDE SEQUENCE [LARGE SCALE GENOMIC DNA]</scope>
    <source>
        <strain evidence="9 10">TMW 1.1827</strain>
    </source>
</reference>
<dbReference type="GO" id="GO:0022857">
    <property type="term" value="F:transmembrane transporter activity"/>
    <property type="evidence" value="ECO:0007669"/>
    <property type="project" value="InterPro"/>
</dbReference>
<feature type="transmembrane region" description="Helical" evidence="7">
    <location>
        <begin position="151"/>
        <end position="170"/>
    </location>
</feature>
<name>A0A3Q8CMU6_9LACO</name>
<dbReference type="Pfam" id="PF07690">
    <property type="entry name" value="MFS_1"/>
    <property type="match status" value="1"/>
</dbReference>
<dbReference type="PROSITE" id="PS50850">
    <property type="entry name" value="MFS"/>
    <property type="match status" value="1"/>
</dbReference>
<accession>A0A3Q8CMU6</accession>
<dbReference type="CDD" id="cd17370">
    <property type="entry name" value="MFS_MJ1317_like"/>
    <property type="match status" value="1"/>
</dbReference>
<dbReference type="RefSeq" id="WP_148127062.1">
    <property type="nucleotide sequence ID" value="NZ_CP018180.1"/>
</dbReference>
<dbReference type="EMBL" id="CP018180">
    <property type="protein sequence ID" value="AUJ32799.1"/>
    <property type="molecule type" value="Genomic_DNA"/>
</dbReference>
<evidence type="ECO:0000313" key="10">
    <source>
        <dbReference type="Proteomes" id="UP000324497"/>
    </source>
</evidence>
<dbReference type="InterPro" id="IPR052425">
    <property type="entry name" value="Uncharacterized_MFS-type"/>
</dbReference>
<evidence type="ECO:0000256" key="6">
    <source>
        <dbReference type="ARBA" id="ARBA00023136"/>
    </source>
</evidence>
<dbReference type="KEGG" id="lng:BSQ50_09790"/>
<evidence type="ECO:0000313" key="9">
    <source>
        <dbReference type="EMBL" id="AUJ32799.1"/>
    </source>
</evidence>
<evidence type="ECO:0000256" key="5">
    <source>
        <dbReference type="ARBA" id="ARBA00022989"/>
    </source>
</evidence>
<evidence type="ECO:0000256" key="2">
    <source>
        <dbReference type="ARBA" id="ARBA00022448"/>
    </source>
</evidence>
<feature type="transmembrane region" description="Helical" evidence="7">
    <location>
        <begin position="299"/>
        <end position="321"/>
    </location>
</feature>
<gene>
    <name evidence="9" type="ORF">BSQ50_09790</name>
</gene>
<dbReference type="Gene3D" id="1.20.1250.20">
    <property type="entry name" value="MFS general substrate transporter like domains"/>
    <property type="match status" value="2"/>
</dbReference>
<keyword evidence="6 7" id="KW-0472">Membrane</keyword>
<evidence type="ECO:0000256" key="1">
    <source>
        <dbReference type="ARBA" id="ARBA00004651"/>
    </source>
</evidence>
<dbReference type="InterPro" id="IPR020846">
    <property type="entry name" value="MFS_dom"/>
</dbReference>
<sequence>MEHQRKKREIIIGFVLFMGLVNFFADMTHEGARSIYGSYLGLLGMNAAKIGFITGFGEFVGYALRFWSGRYTDRSKKYWLIALVGFSINMAAIPALVLVNKNGWLLASFFIVAERMGRALRLPANNTMLSFAGMEVGEGKAFAIEEFLDSVGAFIGPVYLYLIMLFKPVVSVNDYRLLFGALALPAIITLIVLGKAYKKFPQPEKFASKPQFKSLNQPNKALLVYAFGISMFALGFIDFPIITMHIAQLGLVSTADLPLLYAYSMLIGAFSTLIFGYLYDWLGLKTLVIPALLSAGFSYFVFGNRSLGLIMLGITLWGIGMGAQESLMESVIGTIVPSENRAFGFGIFDMIFGISWFLGSWISGILYDHSITLMIVFSIGTQLLAIPCYLFVAWKNKI</sequence>